<dbReference type="KEGG" id="tem:JW646_19280"/>
<evidence type="ECO:0000313" key="1">
    <source>
        <dbReference type="EMBL" id="UEL47729.1"/>
    </source>
</evidence>
<keyword evidence="2" id="KW-1185">Reference proteome</keyword>
<protein>
    <submittedName>
        <fullName evidence="1">Uncharacterized protein</fullName>
    </submittedName>
</protein>
<proteinExistence type="predicted"/>
<dbReference type="Proteomes" id="UP001198983">
    <property type="component" value="Chromosome"/>
</dbReference>
<accession>A0AAX2ZEH6</accession>
<evidence type="ECO:0000313" key="2">
    <source>
        <dbReference type="Proteomes" id="UP001198983"/>
    </source>
</evidence>
<dbReference type="EMBL" id="CP081135">
    <property type="protein sequence ID" value="UEL47729.1"/>
    <property type="molecule type" value="Genomic_DNA"/>
</dbReference>
<gene>
    <name evidence="1" type="ORF">JW646_19280</name>
</gene>
<sequence>MKKRKIIRGAALATLSILMFFAYKYFTEYSKYKEINIKNIGIIKVPKDWYCDTTKGGLLYFTDKAIEEDDCKIYLIQYEVASDDINTKEDVDNGYYLENHDLGNWLRVKDIFIPPYPDNESYIFSNSSYYEHCTLKFNGKSINSYLINFDSGSYNTTFLVLDKSINKEVVEKIAKSYDMTN</sequence>
<reference evidence="1 2" key="1">
    <citation type="journal article" date="2023" name="Int. J. Syst. Evol. Microbiol.">
        <title>Terrisporobacter hibernicus sp. nov., isolated from bovine faeces in Northern Ireland.</title>
        <authorList>
            <person name="Mitchell M."/>
            <person name="Nguyen S.V."/>
            <person name="Connor M."/>
            <person name="Fairley D.J."/>
            <person name="Donoghue O."/>
            <person name="Marshall H."/>
            <person name="Koolman L."/>
            <person name="McMullan G."/>
            <person name="Schaffer K.E."/>
            <person name="McGrath J.W."/>
            <person name="Fanning S."/>
        </authorList>
    </citation>
    <scope>NUCLEOTIDE SEQUENCE [LARGE SCALE GENOMIC DNA]</scope>
    <source>
        <strain evidence="1 2">MCA3</strain>
    </source>
</reference>
<dbReference type="AlphaFoldDB" id="A0AAX2ZEH6"/>
<dbReference type="RefSeq" id="WP_228416055.1">
    <property type="nucleotide sequence ID" value="NZ_CP081135.1"/>
</dbReference>
<name>A0AAX2ZEH6_9FIRM</name>
<organism evidence="1 2">
    <name type="scientific">Terrisporobacter hibernicus</name>
    <dbReference type="NCBI Taxonomy" id="2813371"/>
    <lineage>
        <taxon>Bacteria</taxon>
        <taxon>Bacillati</taxon>
        <taxon>Bacillota</taxon>
        <taxon>Clostridia</taxon>
        <taxon>Peptostreptococcales</taxon>
        <taxon>Peptostreptococcaceae</taxon>
        <taxon>Terrisporobacter</taxon>
    </lineage>
</organism>